<dbReference type="SUPFAM" id="SSF53448">
    <property type="entry name" value="Nucleotide-diphospho-sugar transferases"/>
    <property type="match status" value="1"/>
</dbReference>
<sequence length="215" mass="22700">MNVIALVPLEEHDHRLSGALINFRGEPLLSHAVRGLLHSDCVDRVVVAGPPQNLTAYETVLESVADTRVRVVAGGAGRAESVRSAFAACSATPSDVVLVHDPARPFTPAATIRAVVDSVRSGALAAVPVEPVTDTIKLVDSDDVVCGTRDRSKLRFTQTPQGFLADVLRQAGPAEPLGELGAKVHTVAGHPHAMRLATSFDLAVIEALLTSEKRQ</sequence>
<dbReference type="GO" id="GO:0050518">
    <property type="term" value="F:2-C-methyl-D-erythritol 4-phosphate cytidylyltransferase activity"/>
    <property type="evidence" value="ECO:0007669"/>
    <property type="project" value="TreeGrafter"/>
</dbReference>
<dbReference type="InterPro" id="IPR050088">
    <property type="entry name" value="IspD/TarI_cytidylyltransf_bact"/>
</dbReference>
<reference evidence="3 4" key="1">
    <citation type="submission" date="2016-07" db="EMBL/GenBank/DDBJ databases">
        <title>Draft genome sequence of Prauserella sp. YIM 121212, isolated from alkaline soil.</title>
        <authorList>
            <person name="Ruckert C."/>
            <person name="Albersmeier A."/>
            <person name="Jiang C.-L."/>
            <person name="Jiang Y."/>
            <person name="Kalinowski J."/>
            <person name="Schneider O."/>
            <person name="Winkler A."/>
            <person name="Zotchev S.B."/>
        </authorList>
    </citation>
    <scope>NUCLEOTIDE SEQUENCE [LARGE SCALE GENOMIC DNA]</scope>
    <source>
        <strain evidence="3 4">YIM 121212</strain>
    </source>
</reference>
<proteinExistence type="predicted"/>
<dbReference type="PANTHER" id="PTHR32125:SF4">
    <property type="entry name" value="2-C-METHYL-D-ERYTHRITOL 4-PHOSPHATE CYTIDYLYLTRANSFERASE, CHLOROPLASTIC"/>
    <property type="match status" value="1"/>
</dbReference>
<keyword evidence="4" id="KW-1185">Reference proteome</keyword>
<comment type="caution">
    <text evidence="3">The sequence shown here is derived from an EMBL/GenBank/DDBJ whole genome shotgun (WGS) entry which is preliminary data.</text>
</comment>
<dbReference type="InterPro" id="IPR029044">
    <property type="entry name" value="Nucleotide-diphossugar_trans"/>
</dbReference>
<evidence type="ECO:0008006" key="5">
    <source>
        <dbReference type="Google" id="ProtNLM"/>
    </source>
</evidence>
<dbReference type="EMBL" id="MASU01000023">
    <property type="protein sequence ID" value="PXY17957.1"/>
    <property type="molecule type" value="Genomic_DNA"/>
</dbReference>
<dbReference type="RefSeq" id="WP_210407120.1">
    <property type="nucleotide sequence ID" value="NZ_MASU01000023.1"/>
</dbReference>
<dbReference type="Pfam" id="PF01128">
    <property type="entry name" value="IspD"/>
    <property type="match status" value="1"/>
</dbReference>
<organism evidence="3 4">
    <name type="scientific">Prauserella flavalba</name>
    <dbReference type="NCBI Taxonomy" id="1477506"/>
    <lineage>
        <taxon>Bacteria</taxon>
        <taxon>Bacillati</taxon>
        <taxon>Actinomycetota</taxon>
        <taxon>Actinomycetes</taxon>
        <taxon>Pseudonocardiales</taxon>
        <taxon>Pseudonocardiaceae</taxon>
        <taxon>Prauserella</taxon>
    </lineage>
</organism>
<dbReference type="PANTHER" id="PTHR32125">
    <property type="entry name" value="2-C-METHYL-D-ERYTHRITOL 4-PHOSPHATE CYTIDYLYLTRANSFERASE, CHLOROPLASTIC"/>
    <property type="match status" value="1"/>
</dbReference>
<gene>
    <name evidence="3" type="ORF">BA062_36485</name>
</gene>
<name>A0A318LFQ8_9PSEU</name>
<evidence type="ECO:0000256" key="1">
    <source>
        <dbReference type="ARBA" id="ARBA00022679"/>
    </source>
</evidence>
<dbReference type="AlphaFoldDB" id="A0A318LFQ8"/>
<keyword evidence="1" id="KW-0808">Transferase</keyword>
<evidence type="ECO:0000256" key="2">
    <source>
        <dbReference type="ARBA" id="ARBA00022695"/>
    </source>
</evidence>
<evidence type="ECO:0000313" key="4">
    <source>
        <dbReference type="Proteomes" id="UP000247892"/>
    </source>
</evidence>
<dbReference type="Proteomes" id="UP000247892">
    <property type="component" value="Unassembled WGS sequence"/>
</dbReference>
<evidence type="ECO:0000313" key="3">
    <source>
        <dbReference type="EMBL" id="PXY17957.1"/>
    </source>
</evidence>
<accession>A0A318LFQ8</accession>
<dbReference type="Gene3D" id="3.90.550.10">
    <property type="entry name" value="Spore Coat Polysaccharide Biosynthesis Protein SpsA, Chain A"/>
    <property type="match status" value="1"/>
</dbReference>
<protein>
    <recommendedName>
        <fullName evidence="5">2-C-methyl-D-erythritol 4-phosphate cytidylyltransferase</fullName>
    </recommendedName>
</protein>
<dbReference type="InterPro" id="IPR034683">
    <property type="entry name" value="IspD/TarI"/>
</dbReference>
<keyword evidence="2" id="KW-0548">Nucleotidyltransferase</keyword>